<evidence type="ECO:0000256" key="21">
    <source>
        <dbReference type="PROSITE-ProRule" id="PRU10141"/>
    </source>
</evidence>
<accession>A0AAV6WI63</accession>
<evidence type="ECO:0000256" key="3">
    <source>
        <dbReference type="ARBA" id="ARBA00010217"/>
    </source>
</evidence>
<dbReference type="InterPro" id="IPR050528">
    <property type="entry name" value="L-type_Lectin-RKs"/>
</dbReference>
<dbReference type="Pfam" id="PF00069">
    <property type="entry name" value="Pkinase"/>
    <property type="match status" value="1"/>
</dbReference>
<evidence type="ECO:0000256" key="15">
    <source>
        <dbReference type="ARBA" id="ARBA00023136"/>
    </source>
</evidence>
<dbReference type="CDD" id="cd06899">
    <property type="entry name" value="lectin_legume_LecRK_Arcelin_ConA"/>
    <property type="match status" value="1"/>
</dbReference>
<dbReference type="FunFam" id="1.10.510.10:FF:000240">
    <property type="entry name" value="Lectin-domain containing receptor kinase A4.3"/>
    <property type="match status" value="1"/>
</dbReference>
<gene>
    <name evidence="25" type="ORF">BUALT_Bualt15G0056200</name>
</gene>
<evidence type="ECO:0000256" key="6">
    <source>
        <dbReference type="ARBA" id="ARBA00022679"/>
    </source>
</evidence>
<keyword evidence="13 21" id="KW-0067">ATP-binding</keyword>
<proteinExistence type="inferred from homology"/>
<feature type="region of interest" description="Disordered" evidence="22">
    <location>
        <begin position="696"/>
        <end position="718"/>
    </location>
</feature>
<keyword evidence="5" id="KW-0723">Serine/threonine-protein kinase</keyword>
<evidence type="ECO:0000256" key="23">
    <source>
        <dbReference type="SAM" id="Phobius"/>
    </source>
</evidence>
<dbReference type="EMBL" id="WHWC01000015">
    <property type="protein sequence ID" value="KAG8368540.1"/>
    <property type="molecule type" value="Genomic_DNA"/>
</dbReference>
<dbReference type="PANTHER" id="PTHR27007">
    <property type="match status" value="1"/>
</dbReference>
<sequence>MASRILTVHLDQVMMNNTCFRIIKITILLLLIIPFANPLSFNFTTFTPNDLNITYQPSAYPSNNAIQLTTNQRDKSTLASVGRASYANPIHLWDKSSGNLTDFTTNFSFIINSLDRNAYGDGIVFFIAPFGSKIPNNVTKGGSMGLTPDDEALNSTNNPFVAVEFDIYPNTWDPPGEHVGIDISSMRSVANVSWLSASSIMKGWRHQARIDYDSGSRNLSVVFTGYRNDTRIWQRLSYLVDLREYLPEFVTIGFSAATGNASALHSIYSWSFSSSLEINATETDSGISVGPTSDSDFDINTNLGSRSSGNKTGLLIGSAVGGCVCLLGLGLFVLLVWKKRMRKMDEGDDVMYDVSIGDEFERGSGPKKFSYKTLAKATNKFSQQEKLGEGGFGGVYKGLLKEIDSYVAVKRVSRGSRQGIKEYASEVRIISRLRHRNLVQLLGWCHEKKELLLVYEFMPNGSLDSHLFKGRSLLSWGVRFKIAQGIASALLYLHEEWEQCVVHRDIKSSNIMLDSNFNAKLGDFGLARLVDHEKGSQTTVLAGTMGYMAPECAITGKASKETDVFSFGVVALEICCGKRPIDPKAPDGEVNLVEWVWSLYGLGKLLEAADPRLVSDFNVVEIERLMIVGLWCAHPDSDLRPSIRQAILVLNFEASLPVLPLRMPVPTYCTPALHMISSPYGTVVSKSSEISSSVHTESSKLTASSGASSPSASLLYSR</sequence>
<keyword evidence="16" id="KW-0675">Receptor</keyword>
<keyword evidence="17" id="KW-0325">Glycoprotein</keyword>
<dbReference type="GO" id="GO:0002229">
    <property type="term" value="P:defense response to oomycetes"/>
    <property type="evidence" value="ECO:0007669"/>
    <property type="project" value="UniProtKB-ARBA"/>
</dbReference>
<dbReference type="PROSITE" id="PS00308">
    <property type="entry name" value="LECTIN_LEGUME_ALPHA"/>
    <property type="match status" value="1"/>
</dbReference>
<keyword evidence="26" id="KW-1185">Reference proteome</keyword>
<evidence type="ECO:0000313" key="25">
    <source>
        <dbReference type="EMBL" id="KAG8368540.1"/>
    </source>
</evidence>
<dbReference type="PROSITE" id="PS00107">
    <property type="entry name" value="PROTEIN_KINASE_ATP"/>
    <property type="match status" value="1"/>
</dbReference>
<comment type="caution">
    <text evidence="25">The sequence shown here is derived from an EMBL/GenBank/DDBJ whole genome shotgun (WGS) entry which is preliminary data.</text>
</comment>
<feature type="binding site" evidence="21">
    <location>
        <position position="410"/>
    </location>
    <ligand>
        <name>ATP</name>
        <dbReference type="ChEBI" id="CHEBI:30616"/>
    </ligand>
</feature>
<dbReference type="GO" id="GO:0005886">
    <property type="term" value="C:plasma membrane"/>
    <property type="evidence" value="ECO:0007669"/>
    <property type="project" value="UniProtKB-SubCell"/>
</dbReference>
<dbReference type="Gene3D" id="1.10.510.10">
    <property type="entry name" value="Transferase(Phosphotransferase) domain 1"/>
    <property type="match status" value="1"/>
</dbReference>
<evidence type="ECO:0000256" key="1">
    <source>
        <dbReference type="ARBA" id="ARBA00004251"/>
    </source>
</evidence>
<dbReference type="InterPro" id="IPR011009">
    <property type="entry name" value="Kinase-like_dom_sf"/>
</dbReference>
<dbReference type="InterPro" id="IPR017441">
    <property type="entry name" value="Protein_kinase_ATP_BS"/>
</dbReference>
<dbReference type="AlphaFoldDB" id="A0AAV6WI63"/>
<feature type="domain" description="Protein kinase" evidence="24">
    <location>
        <begin position="381"/>
        <end position="659"/>
    </location>
</feature>
<evidence type="ECO:0000256" key="16">
    <source>
        <dbReference type="ARBA" id="ARBA00023170"/>
    </source>
</evidence>
<comment type="function">
    <text evidence="19">Promotes hydrogen peroxide H(2)O(2) production and cell death.</text>
</comment>
<dbReference type="PROSITE" id="PS50011">
    <property type="entry name" value="PROTEIN_KINASE_DOM"/>
    <property type="match status" value="1"/>
</dbReference>
<keyword evidence="4" id="KW-1003">Cell membrane</keyword>
<dbReference type="GO" id="GO:0005524">
    <property type="term" value="F:ATP binding"/>
    <property type="evidence" value="ECO:0007669"/>
    <property type="project" value="UniProtKB-UniRule"/>
</dbReference>
<keyword evidence="9" id="KW-0430">Lectin</keyword>
<evidence type="ECO:0000256" key="8">
    <source>
        <dbReference type="ARBA" id="ARBA00022729"/>
    </source>
</evidence>
<dbReference type="GO" id="GO:0030246">
    <property type="term" value="F:carbohydrate binding"/>
    <property type="evidence" value="ECO:0007669"/>
    <property type="project" value="UniProtKB-KW"/>
</dbReference>
<evidence type="ECO:0000256" key="20">
    <source>
        <dbReference type="ARBA" id="ARBA00063357"/>
    </source>
</evidence>
<evidence type="ECO:0000256" key="4">
    <source>
        <dbReference type="ARBA" id="ARBA00022475"/>
    </source>
</evidence>
<dbReference type="Gene3D" id="2.60.120.200">
    <property type="match status" value="1"/>
</dbReference>
<dbReference type="InterPro" id="IPR008271">
    <property type="entry name" value="Ser/Thr_kinase_AS"/>
</dbReference>
<dbReference type="InterPro" id="IPR001220">
    <property type="entry name" value="Legume_lectin_dom"/>
</dbReference>
<evidence type="ECO:0000256" key="19">
    <source>
        <dbReference type="ARBA" id="ARBA00058818"/>
    </source>
</evidence>
<evidence type="ECO:0000256" key="9">
    <source>
        <dbReference type="ARBA" id="ARBA00022734"/>
    </source>
</evidence>
<evidence type="ECO:0000313" key="26">
    <source>
        <dbReference type="Proteomes" id="UP000826271"/>
    </source>
</evidence>
<evidence type="ECO:0000256" key="17">
    <source>
        <dbReference type="ARBA" id="ARBA00023180"/>
    </source>
</evidence>
<evidence type="ECO:0000256" key="10">
    <source>
        <dbReference type="ARBA" id="ARBA00022741"/>
    </source>
</evidence>
<comment type="subunit">
    <text evidence="20">Interacts with ABCG40.</text>
</comment>
<dbReference type="SUPFAM" id="SSF56112">
    <property type="entry name" value="Protein kinase-like (PK-like)"/>
    <property type="match status" value="1"/>
</dbReference>
<feature type="transmembrane region" description="Helical" evidence="23">
    <location>
        <begin position="21"/>
        <end position="41"/>
    </location>
</feature>
<keyword evidence="10 21" id="KW-0547">Nucleotide-binding</keyword>
<keyword evidence="14 23" id="KW-1133">Transmembrane helix</keyword>
<keyword evidence="8" id="KW-0732">Signal</keyword>
<dbReference type="PROSITE" id="PS00108">
    <property type="entry name" value="PROTEIN_KINASE_ST"/>
    <property type="match status" value="1"/>
</dbReference>
<dbReference type="SUPFAM" id="SSF49899">
    <property type="entry name" value="Concanavalin A-like lectins/glucanases"/>
    <property type="match status" value="1"/>
</dbReference>
<dbReference type="InterPro" id="IPR000719">
    <property type="entry name" value="Prot_kinase_dom"/>
</dbReference>
<evidence type="ECO:0000256" key="12">
    <source>
        <dbReference type="ARBA" id="ARBA00022821"/>
    </source>
</evidence>
<comment type="similarity">
    <text evidence="3">In the C-terminal section; belongs to the protein kinase superfamily. Ser/Thr protein kinase family.</text>
</comment>
<dbReference type="GO" id="GO:0009626">
    <property type="term" value="P:plant-type hypersensitive response"/>
    <property type="evidence" value="ECO:0007669"/>
    <property type="project" value="UniProtKB-ARBA"/>
</dbReference>
<dbReference type="SMART" id="SM00220">
    <property type="entry name" value="S_TKc"/>
    <property type="match status" value="1"/>
</dbReference>
<evidence type="ECO:0000259" key="24">
    <source>
        <dbReference type="PROSITE" id="PS50011"/>
    </source>
</evidence>
<dbReference type="Proteomes" id="UP000826271">
    <property type="component" value="Unassembled WGS sequence"/>
</dbReference>
<evidence type="ECO:0000256" key="13">
    <source>
        <dbReference type="ARBA" id="ARBA00022840"/>
    </source>
</evidence>
<keyword evidence="15 23" id="KW-0472">Membrane</keyword>
<comment type="subcellular location">
    <subcellularLocation>
        <location evidence="1">Cell membrane</location>
        <topology evidence="1">Single-pass type I membrane protein</topology>
    </subcellularLocation>
</comment>
<dbReference type="FunFam" id="2.60.120.200:FF:000103">
    <property type="entry name" value="L-type lectin-domain containing receptor kinase IX.1"/>
    <property type="match status" value="1"/>
</dbReference>
<dbReference type="Pfam" id="PF00139">
    <property type="entry name" value="Lectin_legB"/>
    <property type="match status" value="1"/>
</dbReference>
<keyword evidence="6" id="KW-0808">Transferase</keyword>
<keyword evidence="7 23" id="KW-0812">Transmembrane</keyword>
<evidence type="ECO:0000256" key="14">
    <source>
        <dbReference type="ARBA" id="ARBA00022989"/>
    </source>
</evidence>
<evidence type="ECO:0000256" key="11">
    <source>
        <dbReference type="ARBA" id="ARBA00022777"/>
    </source>
</evidence>
<evidence type="ECO:0000256" key="22">
    <source>
        <dbReference type="SAM" id="MobiDB-lite"/>
    </source>
</evidence>
<dbReference type="FunFam" id="3.30.200.20:FF:000168">
    <property type="entry name" value="L-type lectin-domain containing receptor kinase IX.1"/>
    <property type="match status" value="1"/>
</dbReference>
<dbReference type="InterPro" id="IPR013320">
    <property type="entry name" value="ConA-like_dom_sf"/>
</dbReference>
<evidence type="ECO:0000256" key="18">
    <source>
        <dbReference type="ARBA" id="ARBA00058054"/>
    </source>
</evidence>
<protein>
    <recommendedName>
        <fullName evidence="24">Protein kinase domain-containing protein</fullName>
    </recommendedName>
</protein>
<comment type="similarity">
    <text evidence="2">In the N-terminal section; belongs to the leguminous lectin family.</text>
</comment>
<comment type="function">
    <text evidence="18">Involved in resistance response to the pathogenic oomycetes Phytophthora infestans and Phytophthora capsici.</text>
</comment>
<organism evidence="25 26">
    <name type="scientific">Buddleja alternifolia</name>
    <dbReference type="NCBI Taxonomy" id="168488"/>
    <lineage>
        <taxon>Eukaryota</taxon>
        <taxon>Viridiplantae</taxon>
        <taxon>Streptophyta</taxon>
        <taxon>Embryophyta</taxon>
        <taxon>Tracheophyta</taxon>
        <taxon>Spermatophyta</taxon>
        <taxon>Magnoliopsida</taxon>
        <taxon>eudicotyledons</taxon>
        <taxon>Gunneridae</taxon>
        <taxon>Pentapetalae</taxon>
        <taxon>asterids</taxon>
        <taxon>lamiids</taxon>
        <taxon>Lamiales</taxon>
        <taxon>Scrophulariaceae</taxon>
        <taxon>Buddlejeae</taxon>
        <taxon>Buddleja</taxon>
    </lineage>
</organism>
<dbReference type="Gene3D" id="3.30.200.20">
    <property type="entry name" value="Phosphorylase Kinase, domain 1"/>
    <property type="match status" value="1"/>
</dbReference>
<dbReference type="GO" id="GO:0004674">
    <property type="term" value="F:protein serine/threonine kinase activity"/>
    <property type="evidence" value="ECO:0007669"/>
    <property type="project" value="UniProtKB-KW"/>
</dbReference>
<name>A0AAV6WI63_9LAMI</name>
<feature type="transmembrane region" description="Helical" evidence="23">
    <location>
        <begin position="314"/>
        <end position="337"/>
    </location>
</feature>
<keyword evidence="11" id="KW-0418">Kinase</keyword>
<evidence type="ECO:0000256" key="5">
    <source>
        <dbReference type="ARBA" id="ARBA00022527"/>
    </source>
</evidence>
<evidence type="ECO:0000256" key="2">
    <source>
        <dbReference type="ARBA" id="ARBA00008536"/>
    </source>
</evidence>
<reference evidence="25" key="1">
    <citation type="submission" date="2019-10" db="EMBL/GenBank/DDBJ databases">
        <authorList>
            <person name="Zhang R."/>
            <person name="Pan Y."/>
            <person name="Wang J."/>
            <person name="Ma R."/>
            <person name="Yu S."/>
        </authorList>
    </citation>
    <scope>NUCLEOTIDE SEQUENCE</scope>
    <source>
        <strain evidence="25">LA-IB0</strain>
        <tissue evidence="25">Leaf</tissue>
    </source>
</reference>
<keyword evidence="12" id="KW-0611">Plant defense</keyword>
<evidence type="ECO:0000256" key="7">
    <source>
        <dbReference type="ARBA" id="ARBA00022692"/>
    </source>
</evidence>
<dbReference type="InterPro" id="IPR000985">
    <property type="entry name" value="Lectin_LegA_CS"/>
</dbReference>
<dbReference type="CDD" id="cd14066">
    <property type="entry name" value="STKc_IRAK"/>
    <property type="match status" value="1"/>
</dbReference>